<evidence type="ECO:0000256" key="8">
    <source>
        <dbReference type="ARBA" id="ARBA00047851"/>
    </source>
</evidence>
<comment type="similarity">
    <text evidence="10 11">Belongs to the thiamine-phosphate synthase family.</text>
</comment>
<accession>A0ABX1GBN8</accession>
<gene>
    <name evidence="10 14" type="primary">thiE</name>
    <name evidence="14" type="ORF">HED64_18940</name>
</gene>
<dbReference type="EMBL" id="JAAWVT010000015">
    <property type="protein sequence ID" value="NKG22772.1"/>
    <property type="molecule type" value="Genomic_DNA"/>
</dbReference>
<dbReference type="Gene3D" id="3.20.20.70">
    <property type="entry name" value="Aldolase class I"/>
    <property type="match status" value="1"/>
</dbReference>
<dbReference type="CDD" id="cd00564">
    <property type="entry name" value="TMP_TenI"/>
    <property type="match status" value="1"/>
</dbReference>
<dbReference type="GO" id="GO:0004789">
    <property type="term" value="F:thiamine-phosphate diphosphorylase activity"/>
    <property type="evidence" value="ECO:0007669"/>
    <property type="project" value="UniProtKB-EC"/>
</dbReference>
<comment type="pathway">
    <text evidence="2 10 12">Cofactor biosynthesis; thiamine diphosphate biosynthesis; thiamine phosphate from 4-amino-2-methyl-5-diphosphomethylpyrimidine and 4-methyl-5-(2-phosphoethyl)-thiazole: step 1/1.</text>
</comment>
<evidence type="ECO:0000256" key="6">
    <source>
        <dbReference type="ARBA" id="ARBA00022977"/>
    </source>
</evidence>
<dbReference type="InterPro" id="IPR034291">
    <property type="entry name" value="TMP_synthase"/>
</dbReference>
<dbReference type="InterPro" id="IPR022998">
    <property type="entry name" value="ThiamineP_synth_TenI"/>
</dbReference>
<keyword evidence="3 10" id="KW-0808">Transferase</keyword>
<feature type="binding site" evidence="10">
    <location>
        <position position="149"/>
    </location>
    <ligand>
        <name>4-amino-2-methyl-5-(diphosphooxymethyl)pyrimidine</name>
        <dbReference type="ChEBI" id="CHEBI:57841"/>
    </ligand>
</feature>
<protein>
    <recommendedName>
        <fullName evidence="10">Thiamine-phosphate synthase</fullName>
        <shortName evidence="10">TP synthase</shortName>
        <shortName evidence="10">TPS</shortName>
        <ecNumber evidence="10">2.5.1.3</ecNumber>
    </recommendedName>
    <alternativeName>
        <fullName evidence="10">Thiamine-phosphate pyrophosphorylase</fullName>
        <shortName evidence="10">TMP pyrophosphorylase</shortName>
        <shortName evidence="10">TMP-PPase</shortName>
    </alternativeName>
</protein>
<feature type="binding site" evidence="10">
    <location>
        <position position="114"/>
    </location>
    <ligand>
        <name>4-amino-2-methyl-5-(diphosphooxymethyl)pyrimidine</name>
        <dbReference type="ChEBI" id="CHEBI:57841"/>
    </ligand>
</feature>
<comment type="caution">
    <text evidence="14">The sequence shown here is derived from an EMBL/GenBank/DDBJ whole genome shotgun (WGS) entry which is preliminary data.</text>
</comment>
<comment type="catalytic activity">
    <reaction evidence="9 10 11">
        <text>2-[(2R,5Z)-2-carboxy-4-methylthiazol-5(2H)-ylidene]ethyl phosphate + 4-amino-2-methyl-5-(diphosphooxymethyl)pyrimidine + 2 H(+) = thiamine phosphate + CO2 + diphosphate</text>
        <dbReference type="Rhea" id="RHEA:47844"/>
        <dbReference type="ChEBI" id="CHEBI:15378"/>
        <dbReference type="ChEBI" id="CHEBI:16526"/>
        <dbReference type="ChEBI" id="CHEBI:33019"/>
        <dbReference type="ChEBI" id="CHEBI:37575"/>
        <dbReference type="ChEBI" id="CHEBI:57841"/>
        <dbReference type="ChEBI" id="CHEBI:62899"/>
        <dbReference type="EC" id="2.5.1.3"/>
    </reaction>
</comment>
<feature type="binding site" evidence="10">
    <location>
        <position position="177"/>
    </location>
    <ligand>
        <name>2-[(2R,5Z)-2-carboxy-4-methylthiazol-5(2H)-ylidene]ethyl phosphate</name>
        <dbReference type="ChEBI" id="CHEBI:62899"/>
    </ligand>
</feature>
<comment type="function">
    <text evidence="1 10">Condenses 4-methyl-5-(beta-hydroxyethyl)thiazole monophosphate (THZ-P) and 2-methyl-4-amino-5-hydroxymethyl pyrimidine pyrophosphate (HMP-PP) to form thiamine monophosphate (TMP).</text>
</comment>
<evidence type="ECO:0000256" key="5">
    <source>
        <dbReference type="ARBA" id="ARBA00022842"/>
    </source>
</evidence>
<evidence type="ECO:0000256" key="12">
    <source>
        <dbReference type="RuleBase" id="RU004253"/>
    </source>
</evidence>
<keyword evidence="4 10" id="KW-0479">Metal-binding</keyword>
<comment type="caution">
    <text evidence="10">Lacks conserved residue(s) required for the propagation of feature annotation.</text>
</comment>
<dbReference type="Pfam" id="PF02581">
    <property type="entry name" value="TMP-TENI"/>
    <property type="match status" value="1"/>
</dbReference>
<evidence type="ECO:0000256" key="11">
    <source>
        <dbReference type="RuleBase" id="RU003826"/>
    </source>
</evidence>
<proteinExistence type="inferred from homology"/>
<dbReference type="InterPro" id="IPR013785">
    <property type="entry name" value="Aldolase_TIM"/>
</dbReference>
<evidence type="ECO:0000313" key="14">
    <source>
        <dbReference type="EMBL" id="NKG22772.1"/>
    </source>
</evidence>
<evidence type="ECO:0000256" key="1">
    <source>
        <dbReference type="ARBA" id="ARBA00003814"/>
    </source>
</evidence>
<dbReference type="Proteomes" id="UP000746595">
    <property type="component" value="Unassembled WGS sequence"/>
</dbReference>
<evidence type="ECO:0000313" key="15">
    <source>
        <dbReference type="Proteomes" id="UP000746595"/>
    </source>
</evidence>
<feature type="binding site" evidence="10">
    <location>
        <begin position="39"/>
        <end position="43"/>
    </location>
    <ligand>
        <name>4-amino-2-methyl-5-(diphosphooxymethyl)pyrimidine</name>
        <dbReference type="ChEBI" id="CHEBI:57841"/>
    </ligand>
</feature>
<evidence type="ECO:0000256" key="7">
    <source>
        <dbReference type="ARBA" id="ARBA00047334"/>
    </source>
</evidence>
<comment type="cofactor">
    <cofactor evidence="10">
        <name>Mg(2+)</name>
        <dbReference type="ChEBI" id="CHEBI:18420"/>
    </cofactor>
    <text evidence="10">Binds 1 Mg(2+) ion per subunit.</text>
</comment>
<dbReference type="NCBIfam" id="TIGR00693">
    <property type="entry name" value="thiE"/>
    <property type="match status" value="1"/>
</dbReference>
<feature type="binding site" evidence="10">
    <location>
        <position position="95"/>
    </location>
    <ligand>
        <name>Mg(2+)</name>
        <dbReference type="ChEBI" id="CHEBI:18420"/>
    </ligand>
</feature>
<dbReference type="InterPro" id="IPR036206">
    <property type="entry name" value="ThiamineP_synth_sf"/>
</dbReference>
<keyword evidence="6 10" id="KW-0784">Thiamine biosynthesis</keyword>
<evidence type="ECO:0000259" key="13">
    <source>
        <dbReference type="Pfam" id="PF02581"/>
    </source>
</evidence>
<dbReference type="SUPFAM" id="SSF51391">
    <property type="entry name" value="Thiamin phosphate synthase"/>
    <property type="match status" value="1"/>
</dbReference>
<keyword evidence="5 10" id="KW-0460">Magnesium</keyword>
<reference evidence="14 15" key="1">
    <citation type="submission" date="2020-04" db="EMBL/GenBank/DDBJ databases">
        <title>Paeniglutamicibacter sp. ANT13_2, a novel actinomycete isolated from sediment in Antarctica.</title>
        <authorList>
            <person name="Sakdapetsiri C."/>
            <person name="Pinyakong O."/>
        </authorList>
    </citation>
    <scope>NUCLEOTIDE SEQUENCE [LARGE SCALE GENOMIC DNA]</scope>
    <source>
        <strain evidence="14 15">ANT13_2</strain>
    </source>
</reference>
<feature type="binding site" evidence="10">
    <location>
        <position position="70"/>
    </location>
    <ligand>
        <name>4-amino-2-methyl-5-(diphosphooxymethyl)pyrimidine</name>
        <dbReference type="ChEBI" id="CHEBI:57841"/>
    </ligand>
</feature>
<feature type="binding site" evidence="10">
    <location>
        <begin position="146"/>
        <end position="148"/>
    </location>
    <ligand>
        <name>2-[(2R,5Z)-2-carboxy-4-methylthiazol-5(2H)-ylidene]ethyl phosphate</name>
        <dbReference type="ChEBI" id="CHEBI:62899"/>
    </ligand>
</feature>
<organism evidence="14 15">
    <name type="scientific">Paeniglutamicibacter terrestris</name>
    <dbReference type="NCBI Taxonomy" id="2723403"/>
    <lineage>
        <taxon>Bacteria</taxon>
        <taxon>Bacillati</taxon>
        <taxon>Actinomycetota</taxon>
        <taxon>Actinomycetes</taxon>
        <taxon>Micrococcales</taxon>
        <taxon>Micrococcaceae</taxon>
        <taxon>Paeniglutamicibacter</taxon>
    </lineage>
</organism>
<sequence>MSPSITRGVYLVADSASTAGRELHNVVAQAVAGGIRTVQLRCKDTSAAEFLDIVLACAKHTAGRADLLINDRVDVYLAARAAGASVQGVHIGQSDLGPALVRQLIGPAAILGLSAATAQEIRVANTLEEHLPGTLTYLGVGAVHATPTKKDHPEPLGHAGLARVVQTTKLPVIAIGGIHEEDVSPLAAAGAAGIAVVRAICAAQDPRAATIHLRTLWEESIR</sequence>
<dbReference type="HAMAP" id="MF_00097">
    <property type="entry name" value="TMP_synthase"/>
    <property type="match status" value="1"/>
</dbReference>
<name>A0ABX1GBN8_9MICC</name>
<feature type="binding site" evidence="10">
    <location>
        <position position="71"/>
    </location>
    <ligand>
        <name>Mg(2+)</name>
        <dbReference type="ChEBI" id="CHEBI:18420"/>
    </ligand>
</feature>
<comment type="catalytic activity">
    <reaction evidence="8 10 11">
        <text>2-(2-carboxy-4-methylthiazol-5-yl)ethyl phosphate + 4-amino-2-methyl-5-(diphosphooxymethyl)pyrimidine + 2 H(+) = thiamine phosphate + CO2 + diphosphate</text>
        <dbReference type="Rhea" id="RHEA:47848"/>
        <dbReference type="ChEBI" id="CHEBI:15378"/>
        <dbReference type="ChEBI" id="CHEBI:16526"/>
        <dbReference type="ChEBI" id="CHEBI:33019"/>
        <dbReference type="ChEBI" id="CHEBI:37575"/>
        <dbReference type="ChEBI" id="CHEBI:57841"/>
        <dbReference type="ChEBI" id="CHEBI:62890"/>
        <dbReference type="EC" id="2.5.1.3"/>
    </reaction>
</comment>
<dbReference type="RefSeq" id="WP_168153508.1">
    <property type="nucleotide sequence ID" value="NZ_JAAWVT010000015.1"/>
</dbReference>
<keyword evidence="15" id="KW-1185">Reference proteome</keyword>
<evidence type="ECO:0000256" key="3">
    <source>
        <dbReference type="ARBA" id="ARBA00022679"/>
    </source>
</evidence>
<evidence type="ECO:0000256" key="2">
    <source>
        <dbReference type="ARBA" id="ARBA00005165"/>
    </source>
</evidence>
<feature type="domain" description="Thiamine phosphate synthase/TenI" evidence="13">
    <location>
        <begin position="9"/>
        <end position="200"/>
    </location>
</feature>
<evidence type="ECO:0000256" key="10">
    <source>
        <dbReference type="HAMAP-Rule" id="MF_00097"/>
    </source>
</evidence>
<dbReference type="PANTHER" id="PTHR20857">
    <property type="entry name" value="THIAMINE-PHOSPHATE PYROPHOSPHORYLASE"/>
    <property type="match status" value="1"/>
</dbReference>
<evidence type="ECO:0000256" key="9">
    <source>
        <dbReference type="ARBA" id="ARBA00047883"/>
    </source>
</evidence>
<dbReference type="PANTHER" id="PTHR20857:SF15">
    <property type="entry name" value="THIAMINE-PHOSPHATE SYNTHASE"/>
    <property type="match status" value="1"/>
</dbReference>
<comment type="catalytic activity">
    <reaction evidence="7 10 11">
        <text>4-methyl-5-(2-phosphooxyethyl)-thiazole + 4-amino-2-methyl-5-(diphosphooxymethyl)pyrimidine + H(+) = thiamine phosphate + diphosphate</text>
        <dbReference type="Rhea" id="RHEA:22328"/>
        <dbReference type="ChEBI" id="CHEBI:15378"/>
        <dbReference type="ChEBI" id="CHEBI:33019"/>
        <dbReference type="ChEBI" id="CHEBI:37575"/>
        <dbReference type="ChEBI" id="CHEBI:57841"/>
        <dbReference type="ChEBI" id="CHEBI:58296"/>
        <dbReference type="EC" id="2.5.1.3"/>
    </reaction>
</comment>
<evidence type="ECO:0000256" key="4">
    <source>
        <dbReference type="ARBA" id="ARBA00022723"/>
    </source>
</evidence>
<dbReference type="EC" id="2.5.1.3" evidence="10"/>